<dbReference type="SUPFAM" id="SSF55031">
    <property type="entry name" value="Bacterial exopeptidase dimerisation domain"/>
    <property type="match status" value="1"/>
</dbReference>
<keyword evidence="2" id="KW-0479">Metal-binding</keyword>
<feature type="binding site" evidence="2">
    <location>
        <position position="112"/>
    </location>
    <ligand>
        <name>Mn(2+)</name>
        <dbReference type="ChEBI" id="CHEBI:29035"/>
        <label>2</label>
    </ligand>
</feature>
<dbReference type="InterPro" id="IPR011650">
    <property type="entry name" value="Peptidase_M20_dimer"/>
</dbReference>
<dbReference type="SUPFAM" id="SSF53187">
    <property type="entry name" value="Zn-dependent exopeptidases"/>
    <property type="match status" value="1"/>
</dbReference>
<dbReference type="NCBIfam" id="TIGR01891">
    <property type="entry name" value="amidohydrolases"/>
    <property type="match status" value="1"/>
</dbReference>
<dbReference type="GO" id="GO:0050118">
    <property type="term" value="F:N-acetyldiaminopimelate deacetylase activity"/>
    <property type="evidence" value="ECO:0007669"/>
    <property type="project" value="UniProtKB-ARBA"/>
</dbReference>
<dbReference type="FunFam" id="3.30.70.360:FF:000001">
    <property type="entry name" value="N-acetyldiaminopimelate deacetylase"/>
    <property type="match status" value="1"/>
</dbReference>
<proteinExistence type="predicted"/>
<dbReference type="Gene3D" id="3.30.70.360">
    <property type="match status" value="1"/>
</dbReference>
<dbReference type="Pfam" id="PF01546">
    <property type="entry name" value="Peptidase_M20"/>
    <property type="match status" value="1"/>
</dbReference>
<evidence type="ECO:0000256" key="1">
    <source>
        <dbReference type="ARBA" id="ARBA00022801"/>
    </source>
</evidence>
<keyword evidence="1" id="KW-0378">Hydrolase</keyword>
<feature type="binding site" evidence="2">
    <location>
        <position position="145"/>
    </location>
    <ligand>
        <name>Mn(2+)</name>
        <dbReference type="ChEBI" id="CHEBI:29035"/>
        <label>2</label>
    </ligand>
</feature>
<sequence>MSDAIIVKPEALQKCAEVAAEIRHVIHHYPEIGLDLPQTEKTIVEALKSFGCENISTRVGGPDVAGVVCVIEGDEPGRTIGLRADSDALPLNENTGVAYSSGREKHMHACGHDGHVATLLAVVKYFMEHRHFAGTLVAIFQPGEEGFAGAKHMVDDGLVERFHIDEFYALHAEPTLDVGTVGFVPGYATANADIFEIVFEGKGGHGSRPQFAKDPVVAMGEAIMALQTIVSRNMSPYYSAVVSVGCAQAGDANGTSVIPQKALLRGTTRSYEPEVQDMIERRINEIAEGIAKTYGIQAQVTYTRLYPAMYNTPENVQAARAIAAEVIGAENVKEFSRTTGGEDFSFMLLKRPGCLFRLGMKDAEHTAPVHNERFNFNDKAIATGAAVLTSIALTRMKS</sequence>
<comment type="caution">
    <text evidence="4">The sequence shown here is derived from an EMBL/GenBank/DDBJ whole genome shotgun (WGS) entry which is preliminary data.</text>
</comment>
<dbReference type="GO" id="GO:0019877">
    <property type="term" value="P:diaminopimelate biosynthetic process"/>
    <property type="evidence" value="ECO:0007669"/>
    <property type="project" value="UniProtKB-ARBA"/>
</dbReference>
<dbReference type="PANTHER" id="PTHR11014:SF63">
    <property type="entry name" value="METALLOPEPTIDASE, PUTATIVE (AFU_ORTHOLOGUE AFUA_6G09600)-RELATED"/>
    <property type="match status" value="1"/>
</dbReference>
<dbReference type="EMBL" id="DVMY01000067">
    <property type="protein sequence ID" value="HIU37418.1"/>
    <property type="molecule type" value="Genomic_DNA"/>
</dbReference>
<dbReference type="Gene3D" id="3.40.630.10">
    <property type="entry name" value="Zn peptidases"/>
    <property type="match status" value="1"/>
</dbReference>
<dbReference type="AlphaFoldDB" id="A0A9D1IHI4"/>
<gene>
    <name evidence="4" type="ORF">IAC56_04000</name>
</gene>
<feature type="domain" description="Peptidase M20 dimerisation" evidence="3">
    <location>
        <begin position="195"/>
        <end position="292"/>
    </location>
</feature>
<evidence type="ECO:0000313" key="5">
    <source>
        <dbReference type="Proteomes" id="UP000824083"/>
    </source>
</evidence>
<comment type="cofactor">
    <cofactor evidence="2">
        <name>Mn(2+)</name>
        <dbReference type="ChEBI" id="CHEBI:29035"/>
    </cofactor>
    <text evidence="2">The Mn(2+) ion enhances activity.</text>
</comment>
<dbReference type="InterPro" id="IPR017439">
    <property type="entry name" value="Amidohydrolase"/>
</dbReference>
<keyword evidence="2" id="KW-0464">Manganese</keyword>
<name>A0A9D1IHI4_9BURK</name>
<dbReference type="Pfam" id="PF07687">
    <property type="entry name" value="M20_dimer"/>
    <property type="match status" value="1"/>
</dbReference>
<feature type="binding site" evidence="2">
    <location>
        <position position="171"/>
    </location>
    <ligand>
        <name>Mn(2+)</name>
        <dbReference type="ChEBI" id="CHEBI:29035"/>
        <label>2</label>
    </ligand>
</feature>
<feature type="binding site" evidence="2">
    <location>
        <position position="110"/>
    </location>
    <ligand>
        <name>Mn(2+)</name>
        <dbReference type="ChEBI" id="CHEBI:29035"/>
        <label>2</label>
    </ligand>
</feature>
<protein>
    <submittedName>
        <fullName evidence="4">Amidohydrolase</fullName>
    </submittedName>
</protein>
<dbReference type="InterPro" id="IPR036264">
    <property type="entry name" value="Bact_exopeptidase_dim_dom"/>
</dbReference>
<feature type="binding site" evidence="2">
    <location>
        <position position="370"/>
    </location>
    <ligand>
        <name>Mn(2+)</name>
        <dbReference type="ChEBI" id="CHEBI:29035"/>
        <label>2</label>
    </ligand>
</feature>
<evidence type="ECO:0000259" key="3">
    <source>
        <dbReference type="Pfam" id="PF07687"/>
    </source>
</evidence>
<evidence type="ECO:0000256" key="2">
    <source>
        <dbReference type="PIRSR" id="PIRSR005962-1"/>
    </source>
</evidence>
<dbReference type="PANTHER" id="PTHR11014">
    <property type="entry name" value="PEPTIDASE M20 FAMILY MEMBER"/>
    <property type="match status" value="1"/>
</dbReference>
<accession>A0A9D1IHI4</accession>
<dbReference type="InterPro" id="IPR002933">
    <property type="entry name" value="Peptidase_M20"/>
</dbReference>
<dbReference type="Proteomes" id="UP000824083">
    <property type="component" value="Unassembled WGS sequence"/>
</dbReference>
<dbReference type="GO" id="GO:0046872">
    <property type="term" value="F:metal ion binding"/>
    <property type="evidence" value="ECO:0007669"/>
    <property type="project" value="UniProtKB-KW"/>
</dbReference>
<evidence type="ECO:0000313" key="4">
    <source>
        <dbReference type="EMBL" id="HIU37418.1"/>
    </source>
</evidence>
<dbReference type="PIRSF" id="PIRSF005962">
    <property type="entry name" value="Pept_M20D_amidohydro"/>
    <property type="match status" value="1"/>
</dbReference>
<reference evidence="4" key="1">
    <citation type="submission" date="2020-10" db="EMBL/GenBank/DDBJ databases">
        <authorList>
            <person name="Gilroy R."/>
        </authorList>
    </citation>
    <scope>NUCLEOTIDE SEQUENCE</scope>
    <source>
        <strain evidence="4">7463</strain>
    </source>
</reference>
<reference evidence="4" key="2">
    <citation type="journal article" date="2021" name="PeerJ">
        <title>Extensive microbial diversity within the chicken gut microbiome revealed by metagenomics and culture.</title>
        <authorList>
            <person name="Gilroy R."/>
            <person name="Ravi A."/>
            <person name="Getino M."/>
            <person name="Pursley I."/>
            <person name="Horton D.L."/>
            <person name="Alikhan N.F."/>
            <person name="Baker D."/>
            <person name="Gharbi K."/>
            <person name="Hall N."/>
            <person name="Watson M."/>
            <person name="Adriaenssens E.M."/>
            <person name="Foster-Nyarko E."/>
            <person name="Jarju S."/>
            <person name="Secka A."/>
            <person name="Antonio M."/>
            <person name="Oren A."/>
            <person name="Chaudhuri R.R."/>
            <person name="La Ragione R."/>
            <person name="Hildebrand F."/>
            <person name="Pallen M.J."/>
        </authorList>
    </citation>
    <scope>NUCLEOTIDE SEQUENCE</scope>
    <source>
        <strain evidence="4">7463</strain>
    </source>
</reference>
<organism evidence="4 5">
    <name type="scientific">Candidatus Aphodousia faecigallinarum</name>
    <dbReference type="NCBI Taxonomy" id="2840677"/>
    <lineage>
        <taxon>Bacteria</taxon>
        <taxon>Pseudomonadati</taxon>
        <taxon>Pseudomonadota</taxon>
        <taxon>Betaproteobacteria</taxon>
        <taxon>Burkholderiales</taxon>
        <taxon>Sutterellaceae</taxon>
        <taxon>Sutterellaceae incertae sedis</taxon>
        <taxon>Candidatus Aphodousia</taxon>
    </lineage>
</organism>